<dbReference type="SUPFAM" id="SSF52047">
    <property type="entry name" value="RNI-like"/>
    <property type="match status" value="1"/>
</dbReference>
<dbReference type="PROSITE" id="PS50181">
    <property type="entry name" value="FBOX"/>
    <property type="match status" value="1"/>
</dbReference>
<evidence type="ECO:0000259" key="1">
    <source>
        <dbReference type="PROSITE" id="PS50181"/>
    </source>
</evidence>
<dbReference type="SMART" id="SM00256">
    <property type="entry name" value="FBOX"/>
    <property type="match status" value="1"/>
</dbReference>
<dbReference type="InterPro" id="IPR001810">
    <property type="entry name" value="F-box_dom"/>
</dbReference>
<dbReference type="SUPFAM" id="SSF81383">
    <property type="entry name" value="F-box domain"/>
    <property type="match status" value="1"/>
</dbReference>
<accession>A0AAD4R4R9</accession>
<comment type="caution">
    <text evidence="2">The sequence shown here is derived from an EMBL/GenBank/DDBJ whole genome shotgun (WGS) entry which is preliminary data.</text>
</comment>
<dbReference type="InterPro" id="IPR032675">
    <property type="entry name" value="LRR_dom_sf"/>
</dbReference>
<dbReference type="Pfam" id="PF12937">
    <property type="entry name" value="F-box-like"/>
    <property type="match status" value="1"/>
</dbReference>
<reference evidence="2" key="1">
    <citation type="submission" date="2022-01" db="EMBL/GenBank/DDBJ databases">
        <title>Genome Sequence Resource for Two Populations of Ditylenchus destructor, the Migratory Endoparasitic Phytonematode.</title>
        <authorList>
            <person name="Zhang H."/>
            <person name="Lin R."/>
            <person name="Xie B."/>
        </authorList>
    </citation>
    <scope>NUCLEOTIDE SEQUENCE</scope>
    <source>
        <strain evidence="2">BazhouSP</strain>
    </source>
</reference>
<dbReference type="Proteomes" id="UP001201812">
    <property type="component" value="Unassembled WGS sequence"/>
</dbReference>
<dbReference type="AlphaFoldDB" id="A0AAD4R4R9"/>
<protein>
    <recommendedName>
        <fullName evidence="1">F-box domain-containing protein</fullName>
    </recommendedName>
</protein>
<dbReference type="Gene3D" id="3.80.10.10">
    <property type="entry name" value="Ribonuclease Inhibitor"/>
    <property type="match status" value="1"/>
</dbReference>
<evidence type="ECO:0000313" key="2">
    <source>
        <dbReference type="EMBL" id="KAI1709654.1"/>
    </source>
</evidence>
<dbReference type="EMBL" id="JAKKPZ010000029">
    <property type="protein sequence ID" value="KAI1709654.1"/>
    <property type="molecule type" value="Genomic_DNA"/>
</dbReference>
<keyword evidence="3" id="KW-1185">Reference proteome</keyword>
<organism evidence="2 3">
    <name type="scientific">Ditylenchus destructor</name>
    <dbReference type="NCBI Taxonomy" id="166010"/>
    <lineage>
        <taxon>Eukaryota</taxon>
        <taxon>Metazoa</taxon>
        <taxon>Ecdysozoa</taxon>
        <taxon>Nematoda</taxon>
        <taxon>Chromadorea</taxon>
        <taxon>Rhabditida</taxon>
        <taxon>Tylenchina</taxon>
        <taxon>Tylenchomorpha</taxon>
        <taxon>Sphaerularioidea</taxon>
        <taxon>Anguinidae</taxon>
        <taxon>Anguininae</taxon>
        <taxon>Ditylenchus</taxon>
    </lineage>
</organism>
<dbReference type="Gene3D" id="1.20.1280.50">
    <property type="match status" value="1"/>
</dbReference>
<feature type="domain" description="F-box" evidence="1">
    <location>
        <begin position="114"/>
        <end position="161"/>
    </location>
</feature>
<proteinExistence type="predicted"/>
<gene>
    <name evidence="2" type="ORF">DdX_11042</name>
</gene>
<dbReference type="InterPro" id="IPR036047">
    <property type="entry name" value="F-box-like_dom_sf"/>
</dbReference>
<sequence length="410" mass="47000">MACAVAAAHSVRRISGNSAKAATNRPIGSHLKAFGSGRVPICLKSIDEDFPGFPELCYPNRIFSDVWTTILRICYKLWELFTHLLTQMFPFIFSIFSSSTRDTQDFEGTLPRPVSEIEKLDDKHLWAIFSYLDTRTLIKAKATCKRFRKLINSSDNEFAKVPLDQIRLYFDEGEVIIYPIDEKSVPVRYKMPKIQELEDYLRHLTCLSLFIRGLIPIETTPFMKRLTRLQLSPTQIHFLWCEFDVSSEEYFTAFMDRNTLNLTEIGIEACNPSRLISDRLIQHNLSQLTSLRIWNETSNGNAKKFNSITDVTLTHLARIYSSGRSRLEAIDLANCPNCTLTGIVALIEAWYRGCPVEFVRSLTMSIHNCGAAALNGKLERSQIVRQCNAIGIPFNRELYRDRFHLSLYIS</sequence>
<evidence type="ECO:0000313" key="3">
    <source>
        <dbReference type="Proteomes" id="UP001201812"/>
    </source>
</evidence>
<name>A0AAD4R4R9_9BILA</name>